<proteinExistence type="predicted"/>
<dbReference type="EMBL" id="JXMW01000001">
    <property type="protein sequence ID" value="OQD59900.1"/>
    <property type="molecule type" value="Genomic_DNA"/>
</dbReference>
<evidence type="ECO:0000313" key="1">
    <source>
        <dbReference type="EMBL" id="OQD59900.1"/>
    </source>
</evidence>
<reference evidence="1 2" key="1">
    <citation type="submission" date="2014-12" db="EMBL/GenBank/DDBJ databases">
        <title>Genome sequence of Methanobrevibacter arboriphilicus DH1, DSM1125.</title>
        <authorList>
            <person name="Poehlein A."/>
            <person name="Thauer R.K."/>
            <person name="Seedorf H."/>
            <person name="Daniel R."/>
        </authorList>
    </citation>
    <scope>NUCLEOTIDE SEQUENCE [LARGE SCALE GENOMIC DNA]</scope>
    <source>
        <strain evidence="1 2">DH1</strain>
    </source>
</reference>
<gene>
    <name evidence="1" type="ORF">MBBAR_1c03100</name>
</gene>
<organism evidence="1 2">
    <name type="scientific">Methanobrevibacter arboriphilus JCM 13429 = DSM 1125</name>
    <dbReference type="NCBI Taxonomy" id="1300164"/>
    <lineage>
        <taxon>Archaea</taxon>
        <taxon>Methanobacteriati</taxon>
        <taxon>Methanobacteriota</taxon>
        <taxon>Methanomada group</taxon>
        <taxon>Methanobacteria</taxon>
        <taxon>Methanobacteriales</taxon>
        <taxon>Methanobacteriaceae</taxon>
        <taxon>Methanobrevibacter</taxon>
    </lineage>
</organism>
<dbReference type="OrthoDB" id="74626at2157"/>
<sequence length="84" mass="9864">MDQKDLINIFKKIESDELDNGLKPVFLQNKNDISYQSEKIHFIFINKVTLAFNKLQIDENNLRFYIDDEAVSAIAIFNIEEINL</sequence>
<evidence type="ECO:0000313" key="2">
    <source>
        <dbReference type="Proteomes" id="UP000191661"/>
    </source>
</evidence>
<keyword evidence="2" id="KW-1185">Reference proteome</keyword>
<dbReference type="RefSeq" id="WP_080459513.1">
    <property type="nucleotide sequence ID" value="NZ_JXMW01000001.1"/>
</dbReference>
<dbReference type="Proteomes" id="UP000191661">
    <property type="component" value="Unassembled WGS sequence"/>
</dbReference>
<name>A0A1V6N5A8_METAZ</name>
<protein>
    <submittedName>
        <fullName evidence="1">Uncharacterized protein</fullName>
    </submittedName>
</protein>
<accession>A0A1V6N5A8</accession>
<dbReference type="AlphaFoldDB" id="A0A1V6N5A8"/>
<comment type="caution">
    <text evidence="1">The sequence shown here is derived from an EMBL/GenBank/DDBJ whole genome shotgun (WGS) entry which is preliminary data.</text>
</comment>